<feature type="non-terminal residue" evidence="1">
    <location>
        <position position="102"/>
    </location>
</feature>
<comment type="caution">
    <text evidence="1">The sequence shown here is derived from an EMBL/GenBank/DDBJ whole genome shotgun (WGS) entry which is preliminary data.</text>
</comment>
<accession>A0A7Y0FSM8</accession>
<dbReference type="RefSeq" id="WP_228464812.1">
    <property type="nucleotide sequence ID" value="NZ_JABBGI010000023.1"/>
</dbReference>
<sequence>MKHIFIFLLIAFIFIGCGEDCYNAPQTIAFKFVNSNDENLITNGTLTAYSVKDENQVGVQSGQTHHKLINFSRYLLSHPAFRRFPLTPTLSVFSFFKRLRAI</sequence>
<reference evidence="1 2" key="1">
    <citation type="submission" date="2020-04" db="EMBL/GenBank/DDBJ databases">
        <title>Chryseobacterium sp. RP-3-3 sp. nov., isolated from Jeju soil.</title>
        <authorList>
            <person name="Dahal R.H."/>
        </authorList>
    </citation>
    <scope>NUCLEOTIDE SEQUENCE [LARGE SCALE GENOMIC DNA]</scope>
    <source>
        <strain evidence="1 2">RP-3-3</strain>
    </source>
</reference>
<evidence type="ECO:0000313" key="2">
    <source>
        <dbReference type="Proteomes" id="UP000544054"/>
    </source>
</evidence>
<dbReference type="EMBL" id="JABBGI010000023">
    <property type="protein sequence ID" value="NML71398.1"/>
    <property type="molecule type" value="Genomic_DNA"/>
</dbReference>
<evidence type="ECO:0000313" key="1">
    <source>
        <dbReference type="EMBL" id="NML71398.1"/>
    </source>
</evidence>
<dbReference type="PROSITE" id="PS51257">
    <property type="entry name" value="PROKAR_LIPOPROTEIN"/>
    <property type="match status" value="1"/>
</dbReference>
<proteinExistence type="predicted"/>
<gene>
    <name evidence="1" type="ORF">HHL23_16535</name>
</gene>
<dbReference type="Proteomes" id="UP000544054">
    <property type="component" value="Unassembled WGS sequence"/>
</dbReference>
<protein>
    <submittedName>
        <fullName evidence="1">Uncharacterized protein</fullName>
    </submittedName>
</protein>
<organism evidence="1 2">
    <name type="scientific">Chryseobacterium antibioticum</name>
    <dbReference type="NCBI Taxonomy" id="2728847"/>
    <lineage>
        <taxon>Bacteria</taxon>
        <taxon>Pseudomonadati</taxon>
        <taxon>Bacteroidota</taxon>
        <taxon>Flavobacteriia</taxon>
        <taxon>Flavobacteriales</taxon>
        <taxon>Weeksellaceae</taxon>
        <taxon>Chryseobacterium group</taxon>
        <taxon>Chryseobacterium</taxon>
    </lineage>
</organism>
<dbReference type="AlphaFoldDB" id="A0A7Y0FSM8"/>
<name>A0A7Y0FSM8_9FLAO</name>
<keyword evidence="2" id="KW-1185">Reference proteome</keyword>